<reference evidence="1" key="1">
    <citation type="submission" date="2023-05" db="EMBL/GenBank/DDBJ databases">
        <authorList>
            <person name="Zhang X."/>
        </authorList>
    </citation>
    <scope>NUCLEOTIDE SEQUENCE</scope>
    <source>
        <strain evidence="1">BD1B2-1</strain>
    </source>
</reference>
<comment type="caution">
    <text evidence="1">The sequence shown here is derived from an EMBL/GenBank/DDBJ whole genome shotgun (WGS) entry which is preliminary data.</text>
</comment>
<accession>A0AAE3RCF8</accession>
<evidence type="ECO:0000313" key="2">
    <source>
        <dbReference type="Proteomes" id="UP001232063"/>
    </source>
</evidence>
<evidence type="ECO:0000313" key="1">
    <source>
        <dbReference type="EMBL" id="MDJ1505902.1"/>
    </source>
</evidence>
<dbReference type="EMBL" id="JASJOU010000019">
    <property type="protein sequence ID" value="MDJ1505902.1"/>
    <property type="molecule type" value="Genomic_DNA"/>
</dbReference>
<organism evidence="1 2">
    <name type="scientific">Xanthocytophaga agilis</name>
    <dbReference type="NCBI Taxonomy" id="3048010"/>
    <lineage>
        <taxon>Bacteria</taxon>
        <taxon>Pseudomonadati</taxon>
        <taxon>Bacteroidota</taxon>
        <taxon>Cytophagia</taxon>
        <taxon>Cytophagales</taxon>
        <taxon>Rhodocytophagaceae</taxon>
        <taxon>Xanthocytophaga</taxon>
    </lineage>
</organism>
<gene>
    <name evidence="1" type="ORF">QNI22_34915</name>
</gene>
<dbReference type="Proteomes" id="UP001232063">
    <property type="component" value="Unassembled WGS sequence"/>
</dbReference>
<dbReference type="RefSeq" id="WP_314518451.1">
    <property type="nucleotide sequence ID" value="NZ_JASJOU010000019.1"/>
</dbReference>
<protein>
    <submittedName>
        <fullName evidence="1">Uncharacterized protein</fullName>
    </submittedName>
</protein>
<keyword evidence="2" id="KW-1185">Reference proteome</keyword>
<sequence length="135" mass="15914">MKIFEAKVMRRPYYWSTCRHKFTISKLHLQKLKYYPTHPIDRFSQRPQAQIPTLINYRFIEDESGIFSKHAWQKNNAVPIGESLAREIEKLAKSRSGFVSTCSEEKVSIFFASKTDLFIVTATLHIKKYWLKTPV</sequence>
<proteinExistence type="predicted"/>
<name>A0AAE3RCF8_9BACT</name>
<dbReference type="AlphaFoldDB" id="A0AAE3RCF8"/>